<evidence type="ECO:0000259" key="1">
    <source>
        <dbReference type="Pfam" id="PF08387"/>
    </source>
</evidence>
<feature type="domain" description="F-box/LRR-repeat protein 15/At3g58940/PEG3-like LRR" evidence="2">
    <location>
        <begin position="101"/>
        <end position="333"/>
    </location>
</feature>
<dbReference type="SUPFAM" id="SSF52047">
    <property type="entry name" value="RNI-like"/>
    <property type="match status" value="1"/>
</dbReference>
<evidence type="ECO:0000259" key="2">
    <source>
        <dbReference type="Pfam" id="PF24758"/>
    </source>
</evidence>
<dbReference type="AlphaFoldDB" id="A0AAV5E7K9"/>
<organism evidence="3 4">
    <name type="scientific">Eleusine coracana subsp. coracana</name>
    <dbReference type="NCBI Taxonomy" id="191504"/>
    <lineage>
        <taxon>Eukaryota</taxon>
        <taxon>Viridiplantae</taxon>
        <taxon>Streptophyta</taxon>
        <taxon>Embryophyta</taxon>
        <taxon>Tracheophyta</taxon>
        <taxon>Spermatophyta</taxon>
        <taxon>Magnoliopsida</taxon>
        <taxon>Liliopsida</taxon>
        <taxon>Poales</taxon>
        <taxon>Poaceae</taxon>
        <taxon>PACMAD clade</taxon>
        <taxon>Chloridoideae</taxon>
        <taxon>Cynodonteae</taxon>
        <taxon>Eleusininae</taxon>
        <taxon>Eleusine</taxon>
    </lineage>
</organism>
<reference evidence="3" key="2">
    <citation type="submission" date="2021-12" db="EMBL/GenBank/DDBJ databases">
        <title>Resequencing data analysis of finger millet.</title>
        <authorList>
            <person name="Hatakeyama M."/>
            <person name="Aluri S."/>
            <person name="Balachadran M.T."/>
            <person name="Sivarajan S.R."/>
            <person name="Poveda L."/>
            <person name="Shimizu-Inatsugi R."/>
            <person name="Schlapbach R."/>
            <person name="Sreeman S.M."/>
            <person name="Shimizu K.K."/>
        </authorList>
    </citation>
    <scope>NUCLEOTIDE SEQUENCE</scope>
</reference>
<dbReference type="InterPro" id="IPR055411">
    <property type="entry name" value="LRR_FXL15/At3g58940/PEG3-like"/>
</dbReference>
<dbReference type="InterPro" id="IPR032675">
    <property type="entry name" value="LRR_dom_sf"/>
</dbReference>
<evidence type="ECO:0000313" key="3">
    <source>
        <dbReference type="EMBL" id="GJN18484.1"/>
    </source>
</evidence>
<dbReference type="EMBL" id="BQKI01000073">
    <property type="protein sequence ID" value="GJN18484.1"/>
    <property type="molecule type" value="Genomic_DNA"/>
</dbReference>
<gene>
    <name evidence="3" type="primary">gb05650</name>
    <name evidence="3" type="ORF">PR202_gb05650</name>
</gene>
<feature type="domain" description="FBD" evidence="1">
    <location>
        <begin position="354"/>
        <end position="398"/>
    </location>
</feature>
<protein>
    <recommendedName>
        <fullName evidence="5">FBD domain-containing protein</fullName>
    </recommendedName>
</protein>
<name>A0AAV5E7K9_ELECO</name>
<sequence length="468" mass="51504">MDAVRTFVLRCLPGPAITTTGILSVAAGEDHVGADRISALPDELLRNISTPLTIYDAHLFPAREPVCVDAIDRVLAGHPGPLRTAHLVYCFFGAHDCDDMLDRWARLLAAGGVEDLVLISQPPPLDMPLPVEILRCSELRRLYLGFWTFPDAAALPDGAGVFPHLQEFVILNTLIDDSVLDHLLASSPALETLALVFCYGLPDRFRPRGQNLQCVLFWLSVAIELAVADAPLLKRLVMWQTRPPSGFDESDGESHMWVRIASTPELKVLGYLDPGVHKLQIGNTVIEADTKASPSSMIPSVKILALKVNLSVFAEVQMLASFLRCFPNIETLHLESSMDDLTTDNHYAEFSEKLSPIECVQSNIKKVVVHGFRGDHLCEAAFLKFITQRVDKLEKLTLVLADKVLGQAGEDLLVALAIPPWASKACTVLLVGCKVERGLNFHQAADLSIEDPFVSEHGQVVRRFTKKE</sequence>
<proteinExistence type="predicted"/>
<dbReference type="Pfam" id="PF24758">
    <property type="entry name" value="LRR_At5g56370"/>
    <property type="match status" value="1"/>
</dbReference>
<dbReference type="InterPro" id="IPR055302">
    <property type="entry name" value="F-box_dom-containing"/>
</dbReference>
<keyword evidence="4" id="KW-1185">Reference proteome</keyword>
<dbReference type="InterPro" id="IPR006566">
    <property type="entry name" value="FBD"/>
</dbReference>
<reference evidence="3" key="1">
    <citation type="journal article" date="2018" name="DNA Res.">
        <title>Multiple hybrid de novo genome assembly of finger millet, an orphan allotetraploid crop.</title>
        <authorList>
            <person name="Hatakeyama M."/>
            <person name="Aluri S."/>
            <person name="Balachadran M.T."/>
            <person name="Sivarajan S.R."/>
            <person name="Patrignani A."/>
            <person name="Gruter S."/>
            <person name="Poveda L."/>
            <person name="Shimizu-Inatsugi R."/>
            <person name="Baeten J."/>
            <person name="Francoijs K.J."/>
            <person name="Nataraja K.N."/>
            <person name="Reddy Y.A.N."/>
            <person name="Phadnis S."/>
            <person name="Ravikumar R.L."/>
            <person name="Schlapbach R."/>
            <person name="Sreeman S.M."/>
            <person name="Shimizu K.K."/>
        </authorList>
    </citation>
    <scope>NUCLEOTIDE SEQUENCE</scope>
</reference>
<evidence type="ECO:0000313" key="4">
    <source>
        <dbReference type="Proteomes" id="UP001054889"/>
    </source>
</evidence>
<evidence type="ECO:0008006" key="5">
    <source>
        <dbReference type="Google" id="ProtNLM"/>
    </source>
</evidence>
<dbReference type="Gene3D" id="3.80.10.10">
    <property type="entry name" value="Ribonuclease Inhibitor"/>
    <property type="match status" value="1"/>
</dbReference>
<dbReference type="PANTHER" id="PTHR32141">
    <property type="match status" value="1"/>
</dbReference>
<dbReference type="Pfam" id="PF08387">
    <property type="entry name" value="FBD"/>
    <property type="match status" value="1"/>
</dbReference>
<dbReference type="Proteomes" id="UP001054889">
    <property type="component" value="Unassembled WGS sequence"/>
</dbReference>
<dbReference type="PANTHER" id="PTHR32141:SF141">
    <property type="entry name" value="FBD DOMAIN-CONTAINING PROTEIN"/>
    <property type="match status" value="1"/>
</dbReference>
<accession>A0AAV5E7K9</accession>
<comment type="caution">
    <text evidence="3">The sequence shown here is derived from an EMBL/GenBank/DDBJ whole genome shotgun (WGS) entry which is preliminary data.</text>
</comment>